<dbReference type="SMART" id="SM00155">
    <property type="entry name" value="PLDc"/>
    <property type="match status" value="2"/>
</dbReference>
<dbReference type="CDD" id="cd09112">
    <property type="entry name" value="PLDc_CLS_2"/>
    <property type="match status" value="1"/>
</dbReference>
<feature type="domain" description="PLD phosphodiesterase" evidence="1">
    <location>
        <begin position="258"/>
        <end position="285"/>
    </location>
</feature>
<dbReference type="InterPro" id="IPR001736">
    <property type="entry name" value="PLipase_D/transphosphatidylase"/>
</dbReference>
<dbReference type="EMBL" id="JADIMA010000057">
    <property type="protein sequence ID" value="MBO8473156.1"/>
    <property type="molecule type" value="Genomic_DNA"/>
</dbReference>
<protein>
    <recommendedName>
        <fullName evidence="1">PLD phosphodiesterase domain-containing protein</fullName>
    </recommendedName>
</protein>
<dbReference type="PROSITE" id="PS50035">
    <property type="entry name" value="PLD"/>
    <property type="match status" value="2"/>
</dbReference>
<evidence type="ECO:0000259" key="1">
    <source>
        <dbReference type="PROSITE" id="PS50035"/>
    </source>
</evidence>
<dbReference type="Gene3D" id="3.30.870.10">
    <property type="entry name" value="Endonuclease Chain A"/>
    <property type="match status" value="2"/>
</dbReference>
<evidence type="ECO:0000313" key="3">
    <source>
        <dbReference type="Proteomes" id="UP000823604"/>
    </source>
</evidence>
<dbReference type="GO" id="GO:0030572">
    <property type="term" value="F:phosphatidyltransferase activity"/>
    <property type="evidence" value="ECO:0007669"/>
    <property type="project" value="UniProtKB-ARBA"/>
</dbReference>
<dbReference type="PANTHER" id="PTHR21248">
    <property type="entry name" value="CARDIOLIPIN SYNTHASE"/>
    <property type="match status" value="1"/>
</dbReference>
<dbReference type="SUPFAM" id="SSF56024">
    <property type="entry name" value="Phospholipase D/nuclease"/>
    <property type="match status" value="2"/>
</dbReference>
<sequence>MRLQEVKAGKTDVADFYFTGRDALNALYGSIESARSSVLLEFFIFEDDETGMRFARLLEAKARAGVTVMLSYDAIGSRGVSRKFLKELAASGVRISCFNPVFSAYGIIHANHRNHRKLAVIDKSISFIGGVNVADRYYDGGKYALWRDTFCKISGTDTAERLSVIFYNDFNHIYKSGGLVGEDWLMSKISGARSSVKILTPYFTPSKEMYKVLAAACMRGVEIDLMMPYRTDSNILHYCNMASVENCLGLGMALHLFYNGFNHSKVLIVDDETAYVGSANMDNRSLRLDYEVMVEITGRESVEFLLKRFSRDLRYCRNLHNVGDWKERPKRSRLYERMARLLYKFL</sequence>
<dbReference type="AlphaFoldDB" id="A0A9D9IKB6"/>
<dbReference type="Pfam" id="PF13091">
    <property type="entry name" value="PLDc_2"/>
    <property type="match status" value="2"/>
</dbReference>
<dbReference type="CDD" id="cd09110">
    <property type="entry name" value="PLDc_CLS_1"/>
    <property type="match status" value="1"/>
</dbReference>
<name>A0A9D9IKB6_9BACT</name>
<dbReference type="Proteomes" id="UP000823604">
    <property type="component" value="Unassembled WGS sequence"/>
</dbReference>
<dbReference type="PANTHER" id="PTHR21248:SF22">
    <property type="entry name" value="PHOSPHOLIPASE D"/>
    <property type="match status" value="1"/>
</dbReference>
<evidence type="ECO:0000313" key="2">
    <source>
        <dbReference type="EMBL" id="MBO8473156.1"/>
    </source>
</evidence>
<proteinExistence type="predicted"/>
<comment type="caution">
    <text evidence="2">The sequence shown here is derived from an EMBL/GenBank/DDBJ whole genome shotgun (WGS) entry which is preliminary data.</text>
</comment>
<reference evidence="2" key="1">
    <citation type="submission" date="2020-10" db="EMBL/GenBank/DDBJ databases">
        <authorList>
            <person name="Gilroy R."/>
        </authorList>
    </citation>
    <scope>NUCLEOTIDE SEQUENCE</scope>
    <source>
        <strain evidence="2">B1-8020</strain>
    </source>
</reference>
<gene>
    <name evidence="2" type="ORF">IAB81_05950</name>
</gene>
<dbReference type="InterPro" id="IPR025202">
    <property type="entry name" value="PLD-like_dom"/>
</dbReference>
<reference evidence="2" key="2">
    <citation type="journal article" date="2021" name="PeerJ">
        <title>Extensive microbial diversity within the chicken gut microbiome revealed by metagenomics and culture.</title>
        <authorList>
            <person name="Gilroy R."/>
            <person name="Ravi A."/>
            <person name="Getino M."/>
            <person name="Pursley I."/>
            <person name="Horton D.L."/>
            <person name="Alikhan N.F."/>
            <person name="Baker D."/>
            <person name="Gharbi K."/>
            <person name="Hall N."/>
            <person name="Watson M."/>
            <person name="Adriaenssens E.M."/>
            <person name="Foster-Nyarko E."/>
            <person name="Jarju S."/>
            <person name="Secka A."/>
            <person name="Antonio M."/>
            <person name="Oren A."/>
            <person name="Chaudhuri R.R."/>
            <person name="La Ragione R."/>
            <person name="Hildebrand F."/>
            <person name="Pallen M.J."/>
        </authorList>
    </citation>
    <scope>NUCLEOTIDE SEQUENCE</scope>
    <source>
        <strain evidence="2">B1-8020</strain>
    </source>
</reference>
<accession>A0A9D9IKB6</accession>
<dbReference type="GO" id="GO:0032049">
    <property type="term" value="P:cardiolipin biosynthetic process"/>
    <property type="evidence" value="ECO:0007669"/>
    <property type="project" value="UniProtKB-ARBA"/>
</dbReference>
<organism evidence="2 3">
    <name type="scientific">Candidatus Merdivivens pullicola</name>
    <dbReference type="NCBI Taxonomy" id="2840872"/>
    <lineage>
        <taxon>Bacteria</taxon>
        <taxon>Pseudomonadati</taxon>
        <taxon>Bacteroidota</taxon>
        <taxon>Bacteroidia</taxon>
        <taxon>Bacteroidales</taxon>
        <taxon>Muribaculaceae</taxon>
        <taxon>Muribaculaceae incertae sedis</taxon>
        <taxon>Candidatus Merdivivens</taxon>
    </lineage>
</organism>
<feature type="domain" description="PLD phosphodiesterase" evidence="1">
    <location>
        <begin position="110"/>
        <end position="137"/>
    </location>
</feature>